<keyword evidence="2" id="KW-1133">Transmembrane helix</keyword>
<accession>A0A0S4JLF1</accession>
<dbReference type="VEuPathDB" id="TriTrypDB:BSAL_36840"/>
<gene>
    <name evidence="3" type="ORF">BSAL_36840</name>
</gene>
<proteinExistence type="predicted"/>
<feature type="transmembrane region" description="Helical" evidence="2">
    <location>
        <begin position="18"/>
        <end position="37"/>
    </location>
</feature>
<evidence type="ECO:0000313" key="3">
    <source>
        <dbReference type="EMBL" id="CUG92350.1"/>
    </source>
</evidence>
<evidence type="ECO:0000256" key="2">
    <source>
        <dbReference type="SAM" id="Phobius"/>
    </source>
</evidence>
<dbReference type="EMBL" id="CYKH01002033">
    <property type="protein sequence ID" value="CUG92350.1"/>
    <property type="molecule type" value="Genomic_DNA"/>
</dbReference>
<feature type="compositionally biased region" description="Low complexity" evidence="1">
    <location>
        <begin position="44"/>
        <end position="56"/>
    </location>
</feature>
<dbReference type="Proteomes" id="UP000051952">
    <property type="component" value="Unassembled WGS sequence"/>
</dbReference>
<protein>
    <submittedName>
        <fullName evidence="3">Membrane-associated protein, putative</fullName>
    </submittedName>
</protein>
<sequence>MRRTVGGLRNISKGRTRVYAAVILVLLLVIGVNVLFVRDFFSSSSSVEPPKSASVAESDVASKSPPTKGGKAARTSAPEEIIDRQAWLHSLTRGLTVDMYNLTQLNDCKRLPSWRANEKRFIRLQADRQKAPNCIHTAGLNHTQLFALRTVSDVTTTSHHHYMEYTHEKDTTPEETPMLLLVIEEYLKREGQYSVKEAHRLFSIASIATSDAFSWAGDESNHATAPNAHRMTHTIETVDDMIETGRFRKALSADSAARSGPSGLELNPDALNECAFSASKSLSHVDLDAFSREGYHLVQFLFEETFLKHGWITVPVAGTALGSLRHHGMFRGDDDMDMTTYPPSKYLLQGGDKEAWGRLYDDFDEIVETFGKSNAAFTWFKSNDYRFHHPWYTRNDKKKKLPDYPFVEYEDHVRHDGRVCFAQYMTFNATEKRRLFQTEGCTPNHWFMCLQPSSYIYSRHDEMLERHVIQDVNGIFEEDANLLQAHLKRIGPMVFTAFHRRPAGKFCKCKFGFKHSSSHEGSGDPSYGICFENLPDFVQYWYDGKWCVPSGAVRTRKWSFLKSWND</sequence>
<name>A0A0S4JLF1_BODSA</name>
<evidence type="ECO:0000313" key="4">
    <source>
        <dbReference type="Proteomes" id="UP000051952"/>
    </source>
</evidence>
<evidence type="ECO:0000256" key="1">
    <source>
        <dbReference type="SAM" id="MobiDB-lite"/>
    </source>
</evidence>
<keyword evidence="2" id="KW-0472">Membrane</keyword>
<dbReference type="AlphaFoldDB" id="A0A0S4JLF1"/>
<keyword evidence="4" id="KW-1185">Reference proteome</keyword>
<organism evidence="3 4">
    <name type="scientific">Bodo saltans</name>
    <name type="common">Flagellated protozoan</name>
    <dbReference type="NCBI Taxonomy" id="75058"/>
    <lineage>
        <taxon>Eukaryota</taxon>
        <taxon>Discoba</taxon>
        <taxon>Euglenozoa</taxon>
        <taxon>Kinetoplastea</taxon>
        <taxon>Metakinetoplastina</taxon>
        <taxon>Eubodonida</taxon>
        <taxon>Bodonidae</taxon>
        <taxon>Bodo</taxon>
    </lineage>
</organism>
<reference evidence="4" key="1">
    <citation type="submission" date="2015-09" db="EMBL/GenBank/DDBJ databases">
        <authorList>
            <consortium name="Pathogen Informatics"/>
        </authorList>
    </citation>
    <scope>NUCLEOTIDE SEQUENCE [LARGE SCALE GENOMIC DNA]</scope>
    <source>
        <strain evidence="4">Lake Konstanz</strain>
    </source>
</reference>
<feature type="region of interest" description="Disordered" evidence="1">
    <location>
        <begin position="44"/>
        <end position="77"/>
    </location>
</feature>
<keyword evidence="2" id="KW-0812">Transmembrane</keyword>